<evidence type="ECO:0000256" key="1">
    <source>
        <dbReference type="ARBA" id="ARBA00010641"/>
    </source>
</evidence>
<dbReference type="InterPro" id="IPR013325">
    <property type="entry name" value="RNA_pol_sigma_r2"/>
</dbReference>
<dbReference type="GO" id="GO:0006950">
    <property type="term" value="P:response to stress"/>
    <property type="evidence" value="ECO:0007669"/>
    <property type="project" value="UniProtKB-ARBA"/>
</dbReference>
<reference evidence="9" key="1">
    <citation type="submission" date="2020-02" db="EMBL/GenBank/DDBJ databases">
        <authorList>
            <person name="Meier V. D."/>
        </authorList>
    </citation>
    <scope>NUCLEOTIDE SEQUENCE</scope>
    <source>
        <strain evidence="9">AVDCRST_MAG05</strain>
    </source>
</reference>
<evidence type="ECO:0000259" key="7">
    <source>
        <dbReference type="Pfam" id="PF04542"/>
    </source>
</evidence>
<protein>
    <recommendedName>
        <fullName evidence="6">RNA polymerase sigma factor</fullName>
    </recommendedName>
</protein>
<evidence type="ECO:0000259" key="8">
    <source>
        <dbReference type="Pfam" id="PF08281"/>
    </source>
</evidence>
<evidence type="ECO:0000256" key="5">
    <source>
        <dbReference type="ARBA" id="ARBA00023163"/>
    </source>
</evidence>
<dbReference type="Gene3D" id="1.10.10.10">
    <property type="entry name" value="Winged helix-like DNA-binding domain superfamily/Winged helix DNA-binding domain"/>
    <property type="match status" value="1"/>
</dbReference>
<dbReference type="SUPFAM" id="SSF88659">
    <property type="entry name" value="Sigma3 and sigma4 domains of RNA polymerase sigma factors"/>
    <property type="match status" value="1"/>
</dbReference>
<keyword evidence="5 6" id="KW-0804">Transcription</keyword>
<keyword evidence="2 6" id="KW-0805">Transcription regulation</keyword>
<dbReference type="Pfam" id="PF04542">
    <property type="entry name" value="Sigma70_r2"/>
    <property type="match status" value="1"/>
</dbReference>
<feature type="domain" description="RNA polymerase sigma factor 70 region 4 type 2" evidence="8">
    <location>
        <begin position="140"/>
        <end position="191"/>
    </location>
</feature>
<dbReference type="GO" id="GO:0016987">
    <property type="term" value="F:sigma factor activity"/>
    <property type="evidence" value="ECO:0007669"/>
    <property type="project" value="UniProtKB-KW"/>
</dbReference>
<evidence type="ECO:0000256" key="4">
    <source>
        <dbReference type="ARBA" id="ARBA00023125"/>
    </source>
</evidence>
<dbReference type="PROSITE" id="PS01063">
    <property type="entry name" value="SIGMA70_ECF"/>
    <property type="match status" value="1"/>
</dbReference>
<dbReference type="GO" id="GO:0006352">
    <property type="term" value="P:DNA-templated transcription initiation"/>
    <property type="evidence" value="ECO:0007669"/>
    <property type="project" value="InterPro"/>
</dbReference>
<accession>A0A6J4SJ96</accession>
<dbReference type="InterPro" id="IPR007627">
    <property type="entry name" value="RNA_pol_sigma70_r2"/>
</dbReference>
<dbReference type="InterPro" id="IPR014284">
    <property type="entry name" value="RNA_pol_sigma-70_dom"/>
</dbReference>
<dbReference type="InterPro" id="IPR039425">
    <property type="entry name" value="RNA_pol_sigma-70-like"/>
</dbReference>
<gene>
    <name evidence="9" type="ORF">AVDCRST_MAG05-2119</name>
</gene>
<dbReference type="GO" id="GO:0003677">
    <property type="term" value="F:DNA binding"/>
    <property type="evidence" value="ECO:0007669"/>
    <property type="project" value="UniProtKB-KW"/>
</dbReference>
<comment type="similarity">
    <text evidence="1 6">Belongs to the sigma-70 factor family. ECF subfamily.</text>
</comment>
<dbReference type="Gene3D" id="1.10.1740.10">
    <property type="match status" value="1"/>
</dbReference>
<dbReference type="InterPro" id="IPR013249">
    <property type="entry name" value="RNA_pol_sigma70_r4_t2"/>
</dbReference>
<name>A0A6J4SJ96_9ACTN</name>
<dbReference type="PANTHER" id="PTHR43133">
    <property type="entry name" value="RNA POLYMERASE ECF-TYPE SIGMA FACTO"/>
    <property type="match status" value="1"/>
</dbReference>
<dbReference type="InterPro" id="IPR000838">
    <property type="entry name" value="RNA_pol_sigma70_ECF_CS"/>
</dbReference>
<proteinExistence type="inferred from homology"/>
<evidence type="ECO:0000256" key="3">
    <source>
        <dbReference type="ARBA" id="ARBA00023082"/>
    </source>
</evidence>
<sequence>MGHATAVAVGGWRARLKGLSVRRAGLEDTELVTRTLAGDLRSYEELVRRYERLVGKVLYPYAKREISVEDLVQETFLRAYDRLETFNPEYRFKTWLLAIANNLGIDTLRRRREIVEFNPETHAAVSGGPESEAARKDLSRSVQAAIATLPETYGVPIVLRYSEGMSYAEISEVLSISVPAVKSRLFRARNMLAGRLEEAGERA</sequence>
<keyword evidence="4 6" id="KW-0238">DNA-binding</keyword>
<dbReference type="SUPFAM" id="SSF88946">
    <property type="entry name" value="Sigma2 domain of RNA polymerase sigma factors"/>
    <property type="match status" value="1"/>
</dbReference>
<dbReference type="AlphaFoldDB" id="A0A6J4SJ96"/>
<dbReference type="Pfam" id="PF08281">
    <property type="entry name" value="Sigma70_r4_2"/>
    <property type="match status" value="1"/>
</dbReference>
<dbReference type="NCBIfam" id="TIGR02937">
    <property type="entry name" value="sigma70-ECF"/>
    <property type="match status" value="1"/>
</dbReference>
<evidence type="ECO:0000256" key="2">
    <source>
        <dbReference type="ARBA" id="ARBA00023015"/>
    </source>
</evidence>
<keyword evidence="3 6" id="KW-0731">Sigma factor</keyword>
<feature type="domain" description="RNA polymerase sigma-70 region 2" evidence="7">
    <location>
        <begin position="46"/>
        <end position="112"/>
    </location>
</feature>
<dbReference type="PANTHER" id="PTHR43133:SF8">
    <property type="entry name" value="RNA POLYMERASE SIGMA FACTOR HI_1459-RELATED"/>
    <property type="match status" value="1"/>
</dbReference>
<dbReference type="EMBL" id="CADCVM010000221">
    <property type="protein sequence ID" value="CAA9495393.1"/>
    <property type="molecule type" value="Genomic_DNA"/>
</dbReference>
<organism evidence="9">
    <name type="scientific">uncultured Rubrobacteraceae bacterium</name>
    <dbReference type="NCBI Taxonomy" id="349277"/>
    <lineage>
        <taxon>Bacteria</taxon>
        <taxon>Bacillati</taxon>
        <taxon>Actinomycetota</taxon>
        <taxon>Rubrobacteria</taxon>
        <taxon>Rubrobacterales</taxon>
        <taxon>Rubrobacteraceae</taxon>
        <taxon>environmental samples</taxon>
    </lineage>
</organism>
<evidence type="ECO:0000256" key="6">
    <source>
        <dbReference type="RuleBase" id="RU000716"/>
    </source>
</evidence>
<dbReference type="InterPro" id="IPR013324">
    <property type="entry name" value="RNA_pol_sigma_r3/r4-like"/>
</dbReference>
<evidence type="ECO:0000313" key="9">
    <source>
        <dbReference type="EMBL" id="CAA9495393.1"/>
    </source>
</evidence>
<dbReference type="CDD" id="cd06171">
    <property type="entry name" value="Sigma70_r4"/>
    <property type="match status" value="1"/>
</dbReference>
<dbReference type="InterPro" id="IPR036388">
    <property type="entry name" value="WH-like_DNA-bd_sf"/>
</dbReference>